<evidence type="ECO:0000259" key="4">
    <source>
        <dbReference type="Pfam" id="PF22666"/>
    </source>
</evidence>
<proteinExistence type="predicted"/>
<evidence type="ECO:0000256" key="2">
    <source>
        <dbReference type="ARBA" id="ARBA00022801"/>
    </source>
</evidence>
<evidence type="ECO:0000256" key="1">
    <source>
        <dbReference type="ARBA" id="ARBA00022729"/>
    </source>
</evidence>
<dbReference type="Pfam" id="PF17132">
    <property type="entry name" value="Glyco_hydro_106"/>
    <property type="match status" value="1"/>
</dbReference>
<reference evidence="5" key="1">
    <citation type="submission" date="2019-04" db="EMBL/GenBank/DDBJ databases">
        <authorList>
            <person name="Ke C."/>
        </authorList>
    </citation>
    <scope>NUCLEOTIDE SEQUENCE</scope>
    <source>
        <strain evidence="5">GX9</strain>
    </source>
</reference>
<keyword evidence="1 3" id="KW-0732">Signal</keyword>
<dbReference type="SUPFAM" id="SSF49785">
    <property type="entry name" value="Galactose-binding domain-like"/>
    <property type="match status" value="2"/>
</dbReference>
<feature type="signal peptide" evidence="3">
    <location>
        <begin position="1"/>
        <end position="31"/>
    </location>
</feature>
<dbReference type="NCBIfam" id="NF045579">
    <property type="entry name" value="rhamnoside_JR"/>
    <property type="match status" value="1"/>
</dbReference>
<dbReference type="AlphaFoldDB" id="A0A5Q0V3U6"/>
<protein>
    <submittedName>
        <fullName evidence="5">Alpha-L-rhamnosidase</fullName>
    </submittedName>
</protein>
<dbReference type="PANTHER" id="PTHR43817:SF1">
    <property type="entry name" value="HYDROLASE, FAMILY 43, PUTATIVE (AFU_ORTHOLOGUE AFUA_3G01660)-RELATED"/>
    <property type="match status" value="1"/>
</dbReference>
<dbReference type="EMBL" id="MK879407">
    <property type="protein sequence ID" value="QGA89207.1"/>
    <property type="molecule type" value="Genomic_DNA"/>
</dbReference>
<evidence type="ECO:0000313" key="5">
    <source>
        <dbReference type="EMBL" id="QGA89207.1"/>
    </source>
</evidence>
<feature type="chain" id="PRO_5024310717" evidence="3">
    <location>
        <begin position="32"/>
        <end position="1165"/>
    </location>
</feature>
<feature type="domain" description="Beta-mannosidase-like galactose-binding" evidence="4">
    <location>
        <begin position="1053"/>
        <end position="1124"/>
    </location>
</feature>
<dbReference type="PANTHER" id="PTHR43817">
    <property type="entry name" value="GLYCOSYL HYDROLASE"/>
    <property type="match status" value="1"/>
</dbReference>
<name>A0A5Q0V3U6_9SPHN</name>
<sequence>MIEPAFRRIRTALLLASALAGMGALPDRATAEPAPDAAASPVPGAGAVHAGMAVPLDLQFRDPPASARPRVWWHWMNGNVTQDGIAKDIDWMSRMGIGGLQAFDAGLMTPQVVDHRLVFMSPEWKDAFRFAAQSADARGLELAIASSPGWSETGGPWVQPADALKKVVWSETVVPGGKPLSAPLAAPPHVTGTFQDMELNDPLAALTKEGPDQHHEFYADIAVLAVPVDAAGATLPLPVITGPDGKALDAALLTGDSFAKGQMVPHGTEQQPSVVLARFDRPQTVRGVTLFLAGAKGMFSGAVVAPRLEASSDGTTWSKVADVPVTSAPTSVSFAPVTASQFRVVLAPLPFKGSNLGDPAPGAATDVGFMKMMAAGATAPFDLRHFRLHGEPRIDRFEAKAGFSIEQDYYALGMPDAGAAGPDAVKVVNLTGKLRPDGTLDWTPPAGSAWRILRFGTSLLGTTNHPAAPEATGLEVDKFDGAAVRRYLTHYLGMYRDATGPELMGQHGVKALLTDSIEVGAANWTPKMIDQFKRLRGYDPTPWLPTLAGVLIGSRADADRFLYDWRRTLADLLASEHYGMVAQVAHENGLKVYGEALEDNRPMLGDDMAMRMRADVPMAALWTFGRETGPNPSYLADMKGAASVAHVYGQNLVAAESMTSALAPWAYTPKDLRRIIDLEFVSGINRPVVHTSVHQPVDDKVPGLSLMIFGQFFNRHESWAEMARPWVDYMARNSLLLQQGRNVADVAYFYGEEAPLTGLYGKAPVADAPKANAYDFVNADALGGVLLNQGNELVSQGGARYRAVYLGGSSRMMTLKTLRRLAELVDGGATVIGLAPQGSPALDDAQAAKAAEWQQLVARLWPGSGDATVGKGRVIALADVDAGLARLGVAPDFRLVGASDAQVPFVHRQLADGDAWFLVNRRNRDETFEAHFRVTGKQPELWHADSGRVEPVSWRSENGETIVPLSLPAESSVFVVFRKPATTTHGEVRAVHDMPLGTLGAATGSTRSKSRDAGWMVAFQAGRGAPASLAMPTLARLDQNAAPGVRYFSGIATYARSFRLPKGWKKGQPLWLDLGEVHDIAQVTVNGQDLGTQWHAPYRFDVGSAVHNGTNAIQVRVANSWVNRLIGDAQPGATKVTWTAIPTYNADAPLRPSGLVGPVTLGTTR</sequence>
<dbReference type="SMR" id="A0A5Q0V3U6"/>
<dbReference type="Gene3D" id="2.60.120.260">
    <property type="entry name" value="Galactose-binding domain-like"/>
    <property type="match status" value="2"/>
</dbReference>
<evidence type="ECO:0000256" key="3">
    <source>
        <dbReference type="SAM" id="SignalP"/>
    </source>
</evidence>
<accession>A0A5Q0V3U6</accession>
<dbReference type="InterPro" id="IPR008979">
    <property type="entry name" value="Galactose-bd-like_sf"/>
</dbReference>
<dbReference type="Pfam" id="PF22666">
    <property type="entry name" value="Glyco_hydro_2_N2"/>
    <property type="match status" value="1"/>
</dbReference>
<dbReference type="InterPro" id="IPR054593">
    <property type="entry name" value="Beta-mannosidase-like_N2"/>
</dbReference>
<organism evidence="5">
    <name type="scientific">Novosphingobium sp. GX9</name>
    <dbReference type="NCBI Taxonomy" id="1370108"/>
    <lineage>
        <taxon>Bacteria</taxon>
        <taxon>Pseudomonadati</taxon>
        <taxon>Pseudomonadota</taxon>
        <taxon>Alphaproteobacteria</taxon>
        <taxon>Sphingomonadales</taxon>
        <taxon>Sphingomonadaceae</taxon>
        <taxon>Novosphingobium</taxon>
    </lineage>
</organism>
<keyword evidence="2" id="KW-0378">Hydrolase</keyword>
<dbReference type="GO" id="GO:0004553">
    <property type="term" value="F:hydrolase activity, hydrolyzing O-glycosyl compounds"/>
    <property type="evidence" value="ECO:0007669"/>
    <property type="project" value="UniProtKB-ARBA"/>
</dbReference>